<reference evidence="3" key="1">
    <citation type="journal article" date="2014" name="Science">
        <title>Ancient hybridizations among the ancestral genomes of bread wheat.</title>
        <authorList>
            <consortium name="International Wheat Genome Sequencing Consortium,"/>
            <person name="Marcussen T."/>
            <person name="Sandve S.R."/>
            <person name="Heier L."/>
            <person name="Spannagl M."/>
            <person name="Pfeifer M."/>
            <person name="Jakobsen K.S."/>
            <person name="Wulff B.B."/>
            <person name="Steuernagel B."/>
            <person name="Mayer K.F."/>
            <person name="Olsen O.A."/>
        </authorList>
    </citation>
    <scope>NUCLEOTIDE SEQUENCE [LARGE SCALE GENOMIC DNA]</scope>
    <source>
        <strain evidence="3">cv. AL8/78</strain>
    </source>
</reference>
<dbReference type="AlphaFoldDB" id="A0A453NPV3"/>
<organism evidence="2 3">
    <name type="scientific">Aegilops tauschii subsp. strangulata</name>
    <name type="common">Goatgrass</name>
    <dbReference type="NCBI Taxonomy" id="200361"/>
    <lineage>
        <taxon>Eukaryota</taxon>
        <taxon>Viridiplantae</taxon>
        <taxon>Streptophyta</taxon>
        <taxon>Embryophyta</taxon>
        <taxon>Tracheophyta</taxon>
        <taxon>Spermatophyta</taxon>
        <taxon>Magnoliopsida</taxon>
        <taxon>Liliopsida</taxon>
        <taxon>Poales</taxon>
        <taxon>Poaceae</taxon>
        <taxon>BOP clade</taxon>
        <taxon>Pooideae</taxon>
        <taxon>Triticodae</taxon>
        <taxon>Triticeae</taxon>
        <taxon>Triticinae</taxon>
        <taxon>Aegilops</taxon>
    </lineage>
</organism>
<reference evidence="3" key="2">
    <citation type="journal article" date="2017" name="Nat. Plants">
        <title>The Aegilops tauschii genome reveals multiple impacts of transposons.</title>
        <authorList>
            <person name="Zhao G."/>
            <person name="Zou C."/>
            <person name="Li K."/>
            <person name="Wang K."/>
            <person name="Li T."/>
            <person name="Gao L."/>
            <person name="Zhang X."/>
            <person name="Wang H."/>
            <person name="Yang Z."/>
            <person name="Liu X."/>
            <person name="Jiang W."/>
            <person name="Mao L."/>
            <person name="Kong X."/>
            <person name="Jiao Y."/>
            <person name="Jia J."/>
        </authorList>
    </citation>
    <scope>NUCLEOTIDE SEQUENCE [LARGE SCALE GENOMIC DNA]</scope>
    <source>
        <strain evidence="3">cv. AL8/78</strain>
    </source>
</reference>
<dbReference type="Gramene" id="AET6Gv20442100.3">
    <property type="protein sequence ID" value="AET6Gv20442100.3"/>
    <property type="gene ID" value="AET6Gv20442100"/>
</dbReference>
<accession>A0A453NPV3</accession>
<reference evidence="2" key="4">
    <citation type="submission" date="2019-03" db="UniProtKB">
        <authorList>
            <consortium name="EnsemblPlants"/>
        </authorList>
    </citation>
    <scope>IDENTIFICATION</scope>
</reference>
<evidence type="ECO:0000313" key="3">
    <source>
        <dbReference type="Proteomes" id="UP000015105"/>
    </source>
</evidence>
<feature type="region of interest" description="Disordered" evidence="1">
    <location>
        <begin position="1"/>
        <end position="75"/>
    </location>
</feature>
<evidence type="ECO:0000313" key="2">
    <source>
        <dbReference type="EnsemblPlants" id="AET6Gv20442100.3"/>
    </source>
</evidence>
<feature type="compositionally biased region" description="Low complexity" evidence="1">
    <location>
        <begin position="61"/>
        <end position="75"/>
    </location>
</feature>
<evidence type="ECO:0000256" key="1">
    <source>
        <dbReference type="SAM" id="MobiDB-lite"/>
    </source>
</evidence>
<feature type="compositionally biased region" description="Low complexity" evidence="1">
    <location>
        <begin position="34"/>
        <end position="54"/>
    </location>
</feature>
<reference evidence="2" key="3">
    <citation type="journal article" date="2017" name="Nature">
        <title>Genome sequence of the progenitor of the wheat D genome Aegilops tauschii.</title>
        <authorList>
            <person name="Luo M.C."/>
            <person name="Gu Y.Q."/>
            <person name="Puiu D."/>
            <person name="Wang H."/>
            <person name="Twardziok S.O."/>
            <person name="Deal K.R."/>
            <person name="Huo N."/>
            <person name="Zhu T."/>
            <person name="Wang L."/>
            <person name="Wang Y."/>
            <person name="McGuire P.E."/>
            <person name="Liu S."/>
            <person name="Long H."/>
            <person name="Ramasamy R.K."/>
            <person name="Rodriguez J.C."/>
            <person name="Van S.L."/>
            <person name="Yuan L."/>
            <person name="Wang Z."/>
            <person name="Xia Z."/>
            <person name="Xiao L."/>
            <person name="Anderson O.D."/>
            <person name="Ouyang S."/>
            <person name="Liang Y."/>
            <person name="Zimin A.V."/>
            <person name="Pertea G."/>
            <person name="Qi P."/>
            <person name="Bennetzen J.L."/>
            <person name="Dai X."/>
            <person name="Dawson M.W."/>
            <person name="Muller H.G."/>
            <person name="Kugler K."/>
            <person name="Rivarola-Duarte L."/>
            <person name="Spannagl M."/>
            <person name="Mayer K.F.X."/>
            <person name="Lu F.H."/>
            <person name="Bevan M.W."/>
            <person name="Leroy P."/>
            <person name="Li P."/>
            <person name="You F.M."/>
            <person name="Sun Q."/>
            <person name="Liu Z."/>
            <person name="Lyons E."/>
            <person name="Wicker T."/>
            <person name="Salzberg S.L."/>
            <person name="Devos K.M."/>
            <person name="Dvorak J."/>
        </authorList>
    </citation>
    <scope>NUCLEOTIDE SEQUENCE [LARGE SCALE GENOMIC DNA]</scope>
    <source>
        <strain evidence="2">cv. AL8/78</strain>
    </source>
</reference>
<name>A0A453NPV3_AEGTS</name>
<sequence>MVSFSSSRNGPRRSGRPSGSRGATVGRRGGSAGGAAPAVLPDRSASSCHSRPSSQVGHLGRGSTSPRVGRSGRGSISSHVCFVRSPASVDLAAQSGGDVSAGRRREEIRLGKRPGIVSTALSRSPILHRSCAFCPFSRTTIKPCGERNRRRRAGEVDLDGVLLLAGKTVPWGAPPVSPQARSLSTPAPVPRAFGVIGASPPLPMPLGMWDTLCPSPCTSGRRPVLSAFLLRSFMCSIRRGGGTVWLWKLAIKSCCTVLLRCNTKI</sequence>
<protein>
    <submittedName>
        <fullName evidence="2">Uncharacterized protein</fullName>
    </submittedName>
</protein>
<proteinExistence type="predicted"/>
<dbReference type="EnsemblPlants" id="AET6Gv20442100.3">
    <property type="protein sequence ID" value="AET6Gv20442100.3"/>
    <property type="gene ID" value="AET6Gv20442100"/>
</dbReference>
<dbReference type="Proteomes" id="UP000015105">
    <property type="component" value="Chromosome 6D"/>
</dbReference>
<keyword evidence="3" id="KW-1185">Reference proteome</keyword>
<reference evidence="2" key="5">
    <citation type="journal article" date="2021" name="G3 (Bethesda)">
        <title>Aegilops tauschii genome assembly Aet v5.0 features greater sequence contiguity and improved annotation.</title>
        <authorList>
            <person name="Wang L."/>
            <person name="Zhu T."/>
            <person name="Rodriguez J.C."/>
            <person name="Deal K.R."/>
            <person name="Dubcovsky J."/>
            <person name="McGuire P.E."/>
            <person name="Lux T."/>
            <person name="Spannagl M."/>
            <person name="Mayer K.F.X."/>
            <person name="Baldrich P."/>
            <person name="Meyers B.C."/>
            <person name="Huo N."/>
            <person name="Gu Y.Q."/>
            <person name="Zhou H."/>
            <person name="Devos K.M."/>
            <person name="Bennetzen J.L."/>
            <person name="Unver T."/>
            <person name="Budak H."/>
            <person name="Gulick P.J."/>
            <person name="Galiba G."/>
            <person name="Kalapos B."/>
            <person name="Nelson D.R."/>
            <person name="Li P."/>
            <person name="You F.M."/>
            <person name="Luo M.C."/>
            <person name="Dvorak J."/>
        </authorList>
    </citation>
    <scope>NUCLEOTIDE SEQUENCE [LARGE SCALE GENOMIC DNA]</scope>
    <source>
        <strain evidence="2">cv. AL8/78</strain>
    </source>
</reference>
<feature type="compositionally biased region" description="Low complexity" evidence="1">
    <location>
        <begin position="16"/>
        <end position="26"/>
    </location>
</feature>